<dbReference type="RefSeq" id="WP_173808819.1">
    <property type="nucleotide sequence ID" value="NZ_JABSNP010000003.1"/>
</dbReference>
<name>A0ABX2FLN5_9BACT</name>
<organism evidence="1 2">
    <name type="scientific">Hymenobacter caeli</name>
    <dbReference type="NCBI Taxonomy" id="2735894"/>
    <lineage>
        <taxon>Bacteria</taxon>
        <taxon>Pseudomonadati</taxon>
        <taxon>Bacteroidota</taxon>
        <taxon>Cytophagia</taxon>
        <taxon>Cytophagales</taxon>
        <taxon>Hymenobacteraceae</taxon>
        <taxon>Hymenobacter</taxon>
    </lineage>
</organism>
<protein>
    <submittedName>
        <fullName evidence="1">Uncharacterized protein</fullName>
    </submittedName>
</protein>
<comment type="caution">
    <text evidence="1">The sequence shown here is derived from an EMBL/GenBank/DDBJ whole genome shotgun (WGS) entry which is preliminary data.</text>
</comment>
<gene>
    <name evidence="1" type="ORF">HNP98_000864</name>
</gene>
<dbReference type="EMBL" id="JABSNP010000003">
    <property type="protein sequence ID" value="NRT18053.1"/>
    <property type="molecule type" value="Genomic_DNA"/>
</dbReference>
<keyword evidence="2" id="KW-1185">Reference proteome</keyword>
<evidence type="ECO:0000313" key="2">
    <source>
        <dbReference type="Proteomes" id="UP000779507"/>
    </source>
</evidence>
<reference evidence="1 2" key="1">
    <citation type="submission" date="2020-05" db="EMBL/GenBank/DDBJ databases">
        <title>Genomic Encyclopedia of Type Strains, Phase IV (KMG-V): Genome sequencing to study the core and pangenomes of soil and plant-associated prokaryotes.</title>
        <authorList>
            <person name="Whitman W."/>
        </authorList>
    </citation>
    <scope>NUCLEOTIDE SEQUENCE [LARGE SCALE GENOMIC DNA]</scope>
    <source>
        <strain evidence="1 2">9A</strain>
    </source>
</reference>
<dbReference type="Proteomes" id="UP000779507">
    <property type="component" value="Unassembled WGS sequence"/>
</dbReference>
<accession>A0ABX2FLN5</accession>
<proteinExistence type="predicted"/>
<evidence type="ECO:0000313" key="1">
    <source>
        <dbReference type="EMBL" id="NRT18053.1"/>
    </source>
</evidence>
<sequence>MKPPKFHEGQAVVCVNDDFSVLLAQNPHIRVPRSGPTYHVRELYAVGAAWGLTLAEIDNQGVAPGYPEANFHQDRFAPLEMMPDEALAELLAESLELQPAR</sequence>